<dbReference type="InterPro" id="IPR028084">
    <property type="entry name" value="FNIP_N_dom"/>
</dbReference>
<feature type="domain" description="Folliculin-interacting protein N-terminal" evidence="2">
    <location>
        <begin position="89"/>
        <end position="167"/>
    </location>
</feature>
<dbReference type="EMBL" id="JBEFKJ010000023">
    <property type="protein sequence ID" value="KAL2040025.1"/>
    <property type="molecule type" value="Genomic_DNA"/>
</dbReference>
<evidence type="ECO:0000259" key="2">
    <source>
        <dbReference type="Pfam" id="PF14636"/>
    </source>
</evidence>
<keyword evidence="4" id="KW-1185">Reference proteome</keyword>
<gene>
    <name evidence="3" type="ORF">N7G274_007428</name>
</gene>
<evidence type="ECO:0000256" key="1">
    <source>
        <dbReference type="SAM" id="MobiDB-lite"/>
    </source>
</evidence>
<accession>A0ABR4A2C4</accession>
<name>A0ABR4A2C4_9LECA</name>
<dbReference type="Pfam" id="PF14636">
    <property type="entry name" value="FNIP_N"/>
    <property type="match status" value="1"/>
</dbReference>
<feature type="region of interest" description="Disordered" evidence="1">
    <location>
        <begin position="105"/>
        <end position="164"/>
    </location>
</feature>
<proteinExistence type="predicted"/>
<evidence type="ECO:0000313" key="4">
    <source>
        <dbReference type="Proteomes" id="UP001590950"/>
    </source>
</evidence>
<feature type="compositionally biased region" description="Polar residues" evidence="1">
    <location>
        <begin position="148"/>
        <end position="164"/>
    </location>
</feature>
<sequence length="190" mass="21184">MFLQSSVSGLQRLFSTASSLSPHSPRGQRQLESVTEEAHTYELLYPELDNLRQGQHHAYPLRQGDPTSIVAAANSSDDRGGLDIQSPRDIRIIIAQDANALSSQPCVMYDSHPPPLQRQARNNSSPEVTERSRPRAGSLTGGPRRDNSVQTSRTAPHTRQSSLSQTAQTFFRWDIVALSGERAWWSFREC</sequence>
<organism evidence="3 4">
    <name type="scientific">Stereocaulon virgatum</name>
    <dbReference type="NCBI Taxonomy" id="373712"/>
    <lineage>
        <taxon>Eukaryota</taxon>
        <taxon>Fungi</taxon>
        <taxon>Dikarya</taxon>
        <taxon>Ascomycota</taxon>
        <taxon>Pezizomycotina</taxon>
        <taxon>Lecanoromycetes</taxon>
        <taxon>OSLEUM clade</taxon>
        <taxon>Lecanoromycetidae</taxon>
        <taxon>Lecanorales</taxon>
        <taxon>Lecanorineae</taxon>
        <taxon>Stereocaulaceae</taxon>
        <taxon>Stereocaulon</taxon>
    </lineage>
</organism>
<dbReference type="Proteomes" id="UP001590950">
    <property type="component" value="Unassembled WGS sequence"/>
</dbReference>
<reference evidence="3 4" key="1">
    <citation type="submission" date="2024-09" db="EMBL/GenBank/DDBJ databases">
        <title>Rethinking Asexuality: The Enigmatic Case of Functional Sexual Genes in Lepraria (Stereocaulaceae).</title>
        <authorList>
            <person name="Doellman M."/>
            <person name="Sun Y."/>
            <person name="Barcenas-Pena A."/>
            <person name="Lumbsch H.T."/>
            <person name="Grewe F."/>
        </authorList>
    </citation>
    <scope>NUCLEOTIDE SEQUENCE [LARGE SCALE GENOMIC DNA]</scope>
    <source>
        <strain evidence="3 4">Mercado 3170</strain>
    </source>
</reference>
<protein>
    <recommendedName>
        <fullName evidence="2">Folliculin-interacting protein N-terminal domain-containing protein</fullName>
    </recommendedName>
</protein>
<comment type="caution">
    <text evidence="3">The sequence shown here is derived from an EMBL/GenBank/DDBJ whole genome shotgun (WGS) entry which is preliminary data.</text>
</comment>
<evidence type="ECO:0000313" key="3">
    <source>
        <dbReference type="EMBL" id="KAL2040025.1"/>
    </source>
</evidence>